<organism evidence="17 18">
    <name type="scientific">Pelusios castaneus</name>
    <name type="common">West African mud turtle</name>
    <dbReference type="NCBI Taxonomy" id="367368"/>
    <lineage>
        <taxon>Eukaryota</taxon>
        <taxon>Metazoa</taxon>
        <taxon>Chordata</taxon>
        <taxon>Craniata</taxon>
        <taxon>Vertebrata</taxon>
        <taxon>Euteleostomi</taxon>
        <taxon>Archelosauria</taxon>
        <taxon>Testudinata</taxon>
        <taxon>Testudines</taxon>
        <taxon>Pleurodira</taxon>
        <taxon>Pelomedusidae</taxon>
        <taxon>Pelusios</taxon>
    </lineage>
</organism>
<keyword evidence="9" id="KW-0418">Kinase</keyword>
<protein>
    <recommendedName>
        <fullName evidence="12">Cyclin-dependent kinase-like 2</fullName>
        <ecNumber evidence="4">2.7.11.22</ecNumber>
    </recommendedName>
</protein>
<accession>A0A8C8VJ01</accession>
<proteinExistence type="inferred from homology"/>
<dbReference type="InterPro" id="IPR011009">
    <property type="entry name" value="Kinase-like_dom_sf"/>
</dbReference>
<evidence type="ECO:0000256" key="11">
    <source>
        <dbReference type="ARBA" id="ARBA00023242"/>
    </source>
</evidence>
<dbReference type="SUPFAM" id="SSF56112">
    <property type="entry name" value="Protein kinase-like (PK-like)"/>
    <property type="match status" value="1"/>
</dbReference>
<comment type="catalytic activity">
    <reaction evidence="14">
        <text>L-seryl-[protein] + ATP = O-phospho-L-seryl-[protein] + ADP + H(+)</text>
        <dbReference type="Rhea" id="RHEA:17989"/>
        <dbReference type="Rhea" id="RHEA-COMP:9863"/>
        <dbReference type="Rhea" id="RHEA-COMP:11604"/>
        <dbReference type="ChEBI" id="CHEBI:15378"/>
        <dbReference type="ChEBI" id="CHEBI:29999"/>
        <dbReference type="ChEBI" id="CHEBI:30616"/>
        <dbReference type="ChEBI" id="CHEBI:83421"/>
        <dbReference type="ChEBI" id="CHEBI:456216"/>
        <dbReference type="EC" id="2.7.11.22"/>
    </reaction>
</comment>
<evidence type="ECO:0000256" key="10">
    <source>
        <dbReference type="ARBA" id="ARBA00022840"/>
    </source>
</evidence>
<dbReference type="GO" id="GO:0004693">
    <property type="term" value="F:cyclin-dependent protein serine/threonine kinase activity"/>
    <property type="evidence" value="ECO:0007669"/>
    <property type="project" value="UniProtKB-EC"/>
</dbReference>
<dbReference type="InterPro" id="IPR017441">
    <property type="entry name" value="Protein_kinase_ATP_BS"/>
</dbReference>
<name>A0A8C8VJ01_9SAUR</name>
<keyword evidence="7" id="KW-0808">Transferase</keyword>
<feature type="domain" description="Protein kinase" evidence="16">
    <location>
        <begin position="4"/>
        <end position="287"/>
    </location>
</feature>
<sequence>MEKYENLGLVGEGSYGMVMKCRNKDNGRIVAIKKFLESEDDKMVKKIAMREIKLLKQLRHENLVNLLEVCKKKKRWYLVFEFVDHTLLDDLELFPHGLDYNRVRKYLFQIIKGIGFCHSHNIIHRDVKPENILVSQSGVVKLCDFGFARTLAAPGEAYTDYVATRWYRAPELLVGDTKYGKAVDVWAIGCLVTEMLRGEPLFPGDSDIDQLYHIMKCLGNLTPRHQELFYKNPLFAGVRLPEVKELEPLERRYPKLSAAVLDLAKKCLQLDPDKRPSCADLLQCDFFNKDGFAERFAQELRLKIQKDARDHPLPKKSKIIKKDKDDPLGEERKMLDIQDFNVDPKIKDSKLLKAKLSKAEVEKADRSSNVSCLYDSGTSQFKTVPLTSMKDSSSSSLDYAKNPGMVIPPIVQNRTTITPNISVNSGMGAIPGPHNYRADEKTKKYLNPFVKQGKNSPAGHYNVGLGMSVSNEKNVLQANKKRWDFSKTDVRLPELNYTHLPELKGVDARHSRFVKKENKMVSESRIPSLATIDLHNPSLTLQQISGTSLPDASEAGFPRVER</sequence>
<evidence type="ECO:0000256" key="6">
    <source>
        <dbReference type="ARBA" id="ARBA00022527"/>
    </source>
</evidence>
<evidence type="ECO:0000256" key="2">
    <source>
        <dbReference type="ARBA" id="ARBA00004496"/>
    </source>
</evidence>
<dbReference type="EC" id="2.7.11.22" evidence="4"/>
<evidence type="ECO:0000256" key="8">
    <source>
        <dbReference type="ARBA" id="ARBA00022741"/>
    </source>
</evidence>
<evidence type="ECO:0000313" key="18">
    <source>
        <dbReference type="Proteomes" id="UP000694393"/>
    </source>
</evidence>
<dbReference type="GO" id="GO:0005634">
    <property type="term" value="C:nucleus"/>
    <property type="evidence" value="ECO:0007669"/>
    <property type="project" value="UniProtKB-SubCell"/>
</dbReference>
<keyword evidence="5" id="KW-0963">Cytoplasm</keyword>
<reference evidence="17" key="2">
    <citation type="submission" date="2025-09" db="UniProtKB">
        <authorList>
            <consortium name="Ensembl"/>
        </authorList>
    </citation>
    <scope>IDENTIFICATION</scope>
</reference>
<dbReference type="InterPro" id="IPR000719">
    <property type="entry name" value="Prot_kinase_dom"/>
</dbReference>
<evidence type="ECO:0000256" key="15">
    <source>
        <dbReference type="PROSITE-ProRule" id="PRU10141"/>
    </source>
</evidence>
<evidence type="ECO:0000259" key="16">
    <source>
        <dbReference type="PROSITE" id="PS50011"/>
    </source>
</evidence>
<evidence type="ECO:0000256" key="5">
    <source>
        <dbReference type="ARBA" id="ARBA00022490"/>
    </source>
</evidence>
<keyword evidence="11" id="KW-0539">Nucleus</keyword>
<comment type="catalytic activity">
    <reaction evidence="13">
        <text>L-threonyl-[protein] + ATP = O-phospho-L-threonyl-[protein] + ADP + H(+)</text>
        <dbReference type="Rhea" id="RHEA:46608"/>
        <dbReference type="Rhea" id="RHEA-COMP:11060"/>
        <dbReference type="Rhea" id="RHEA-COMP:11605"/>
        <dbReference type="ChEBI" id="CHEBI:15378"/>
        <dbReference type="ChEBI" id="CHEBI:30013"/>
        <dbReference type="ChEBI" id="CHEBI:30616"/>
        <dbReference type="ChEBI" id="CHEBI:61977"/>
        <dbReference type="ChEBI" id="CHEBI:456216"/>
        <dbReference type="EC" id="2.7.11.22"/>
    </reaction>
</comment>
<dbReference type="PANTHER" id="PTHR24056:SF241">
    <property type="entry name" value="CYCLIN-DEPENDENT KINASE-LIKE 2"/>
    <property type="match status" value="1"/>
</dbReference>
<dbReference type="CDD" id="cd07846">
    <property type="entry name" value="STKc_CDKL2_3"/>
    <property type="match status" value="1"/>
</dbReference>
<evidence type="ECO:0000256" key="12">
    <source>
        <dbReference type="ARBA" id="ARBA00039642"/>
    </source>
</evidence>
<dbReference type="GO" id="GO:0005524">
    <property type="term" value="F:ATP binding"/>
    <property type="evidence" value="ECO:0007669"/>
    <property type="project" value="UniProtKB-UniRule"/>
</dbReference>
<comment type="subcellular location">
    <subcellularLocation>
        <location evidence="2">Cytoplasm</location>
    </subcellularLocation>
    <subcellularLocation>
        <location evidence="1">Nucleus</location>
    </subcellularLocation>
</comment>
<evidence type="ECO:0000256" key="1">
    <source>
        <dbReference type="ARBA" id="ARBA00004123"/>
    </source>
</evidence>
<dbReference type="PANTHER" id="PTHR24056">
    <property type="entry name" value="CELL DIVISION PROTEIN KINASE"/>
    <property type="match status" value="1"/>
</dbReference>
<dbReference type="FunFam" id="1.10.510.10:FF:000261">
    <property type="entry name" value="cyclin-dependent kinase-like 2 isoform X2"/>
    <property type="match status" value="1"/>
</dbReference>
<dbReference type="Gene3D" id="1.10.510.10">
    <property type="entry name" value="Transferase(Phosphotransferase) domain 1"/>
    <property type="match status" value="1"/>
</dbReference>
<dbReference type="PROSITE" id="PS00108">
    <property type="entry name" value="PROTEIN_KINASE_ST"/>
    <property type="match status" value="1"/>
</dbReference>
<reference evidence="17" key="1">
    <citation type="submission" date="2025-08" db="UniProtKB">
        <authorList>
            <consortium name="Ensembl"/>
        </authorList>
    </citation>
    <scope>IDENTIFICATION</scope>
</reference>
<keyword evidence="10 15" id="KW-0067">ATP-binding</keyword>
<dbReference type="InterPro" id="IPR050108">
    <property type="entry name" value="CDK"/>
</dbReference>
<dbReference type="PROSITE" id="PS00107">
    <property type="entry name" value="PROTEIN_KINASE_ATP"/>
    <property type="match status" value="1"/>
</dbReference>
<comment type="similarity">
    <text evidence="3">Belongs to the protein kinase superfamily. CMGC Ser/Thr protein kinase family. CDC2/CDKX subfamily.</text>
</comment>
<dbReference type="SMART" id="SM00220">
    <property type="entry name" value="S_TKc"/>
    <property type="match status" value="1"/>
</dbReference>
<evidence type="ECO:0000313" key="17">
    <source>
        <dbReference type="Ensembl" id="ENSPCEP00000011586.1"/>
    </source>
</evidence>
<evidence type="ECO:0000256" key="4">
    <source>
        <dbReference type="ARBA" id="ARBA00012425"/>
    </source>
</evidence>
<dbReference type="AlphaFoldDB" id="A0A8C8VJ01"/>
<keyword evidence="18" id="KW-1185">Reference proteome</keyword>
<dbReference type="InterPro" id="IPR008271">
    <property type="entry name" value="Ser/Thr_kinase_AS"/>
</dbReference>
<evidence type="ECO:0000256" key="7">
    <source>
        <dbReference type="ARBA" id="ARBA00022679"/>
    </source>
</evidence>
<dbReference type="Proteomes" id="UP000694393">
    <property type="component" value="Unplaced"/>
</dbReference>
<keyword evidence="6" id="KW-0723">Serine/threonine-protein kinase</keyword>
<dbReference type="FunFam" id="3.30.200.20:FF:000049">
    <property type="entry name" value="cyclin-dependent kinase-like 1 isoform X1"/>
    <property type="match status" value="1"/>
</dbReference>
<evidence type="ECO:0000256" key="14">
    <source>
        <dbReference type="ARBA" id="ARBA00048367"/>
    </source>
</evidence>
<evidence type="ECO:0000256" key="9">
    <source>
        <dbReference type="ARBA" id="ARBA00022777"/>
    </source>
</evidence>
<dbReference type="PROSITE" id="PS50011">
    <property type="entry name" value="PROTEIN_KINASE_DOM"/>
    <property type="match status" value="1"/>
</dbReference>
<dbReference type="Ensembl" id="ENSPCET00000011966.1">
    <property type="protein sequence ID" value="ENSPCEP00000011586.1"/>
    <property type="gene ID" value="ENSPCEG00000009174.1"/>
</dbReference>
<feature type="binding site" evidence="15">
    <location>
        <position position="34"/>
    </location>
    <ligand>
        <name>ATP</name>
        <dbReference type="ChEBI" id="CHEBI:30616"/>
    </ligand>
</feature>
<evidence type="ECO:0000256" key="3">
    <source>
        <dbReference type="ARBA" id="ARBA00006485"/>
    </source>
</evidence>
<dbReference type="Pfam" id="PF00069">
    <property type="entry name" value="Pkinase"/>
    <property type="match status" value="1"/>
</dbReference>
<dbReference type="GO" id="GO:0005737">
    <property type="term" value="C:cytoplasm"/>
    <property type="evidence" value="ECO:0007669"/>
    <property type="project" value="UniProtKB-SubCell"/>
</dbReference>
<keyword evidence="8 15" id="KW-0547">Nucleotide-binding</keyword>
<evidence type="ECO:0000256" key="13">
    <source>
        <dbReference type="ARBA" id="ARBA00047811"/>
    </source>
</evidence>
<dbReference type="Gene3D" id="3.30.200.20">
    <property type="entry name" value="Phosphorylase Kinase, domain 1"/>
    <property type="match status" value="1"/>
</dbReference>